<dbReference type="Pfam" id="PF09898">
    <property type="entry name" value="DUF2125"/>
    <property type="match status" value="1"/>
</dbReference>
<gene>
    <name evidence="1" type="ORF">GCM10007315_33270</name>
</gene>
<proteinExistence type="predicted"/>
<dbReference type="Proteomes" id="UP000638981">
    <property type="component" value="Unassembled WGS sequence"/>
</dbReference>
<name>A0A918WPM5_9RHOB</name>
<evidence type="ECO:0008006" key="3">
    <source>
        <dbReference type="Google" id="ProtNLM"/>
    </source>
</evidence>
<dbReference type="AlphaFoldDB" id="A0A918WPM5"/>
<comment type="caution">
    <text evidence="1">The sequence shown here is derived from an EMBL/GenBank/DDBJ whole genome shotgun (WGS) entry which is preliminary data.</text>
</comment>
<dbReference type="EMBL" id="BMYJ01000013">
    <property type="protein sequence ID" value="GHC65973.1"/>
    <property type="molecule type" value="Genomic_DNA"/>
</dbReference>
<evidence type="ECO:0000313" key="2">
    <source>
        <dbReference type="Proteomes" id="UP000638981"/>
    </source>
</evidence>
<dbReference type="RefSeq" id="WP_189413185.1">
    <property type="nucleotide sequence ID" value="NZ_BMYJ01000013.1"/>
</dbReference>
<organism evidence="1 2">
    <name type="scientific">Neogemmobacter tilapiae</name>
    <dbReference type="NCBI Taxonomy" id="875041"/>
    <lineage>
        <taxon>Bacteria</taxon>
        <taxon>Pseudomonadati</taxon>
        <taxon>Pseudomonadota</taxon>
        <taxon>Alphaproteobacteria</taxon>
        <taxon>Rhodobacterales</taxon>
        <taxon>Paracoccaceae</taxon>
        <taxon>Neogemmobacter</taxon>
    </lineage>
</organism>
<keyword evidence="2" id="KW-1185">Reference proteome</keyword>
<accession>A0A918WPM5</accession>
<reference evidence="1" key="2">
    <citation type="submission" date="2020-09" db="EMBL/GenBank/DDBJ databases">
        <authorList>
            <person name="Sun Q."/>
            <person name="Kim S."/>
        </authorList>
    </citation>
    <scope>NUCLEOTIDE SEQUENCE</scope>
    <source>
        <strain evidence="1">KCTC 23310</strain>
    </source>
</reference>
<dbReference type="InterPro" id="IPR018666">
    <property type="entry name" value="DUF2125"/>
</dbReference>
<protein>
    <recommendedName>
        <fullName evidence="3">DUF2125 domain-containing protein</fullName>
    </recommendedName>
</protein>
<sequence>MRALTWIVGLAAALWSAWWFGGSYVLDKSARDWLAENPQVQYSRLNVQGFPNRFDVQLGEPRYTVPGLEWQAEWLSIYALSYKPWHVIAALPPEQQLTVDGDTLALASEGLMASVVVAPNMAVPLERVTLVGENLALSDATAGWVMKLAGADFAIDKQENVPNSYRIGLRLTDFAPDPGLMRVLEGQGTALPPVIGLLHLDSTVGLDRELSRLMKGTPQLESLQLDGLTLEWGELRFLAKGALTVTDGMPQGQIDLQLRNWQLLPDTLKASGLVASATADNIARALEAYAAQSPDPTVIDMAFVIKDGQMSLGPFPLGPAPSL</sequence>
<reference evidence="1" key="1">
    <citation type="journal article" date="2014" name="Int. J. Syst. Evol. Microbiol.">
        <title>Complete genome sequence of Corynebacterium casei LMG S-19264T (=DSM 44701T), isolated from a smear-ripened cheese.</title>
        <authorList>
            <consortium name="US DOE Joint Genome Institute (JGI-PGF)"/>
            <person name="Walter F."/>
            <person name="Albersmeier A."/>
            <person name="Kalinowski J."/>
            <person name="Ruckert C."/>
        </authorList>
    </citation>
    <scope>NUCLEOTIDE SEQUENCE</scope>
    <source>
        <strain evidence="1">KCTC 23310</strain>
    </source>
</reference>
<evidence type="ECO:0000313" key="1">
    <source>
        <dbReference type="EMBL" id="GHC65973.1"/>
    </source>
</evidence>